<feature type="signal peptide" evidence="1">
    <location>
        <begin position="1"/>
        <end position="20"/>
    </location>
</feature>
<dbReference type="Proteomes" id="UP001590951">
    <property type="component" value="Unassembled WGS sequence"/>
</dbReference>
<reference evidence="2 3" key="1">
    <citation type="submission" date="2024-09" db="EMBL/GenBank/DDBJ databases">
        <title>Rethinking Asexuality: The Enigmatic Case of Functional Sexual Genes in Lepraria (Stereocaulaceae).</title>
        <authorList>
            <person name="Doellman M."/>
            <person name="Sun Y."/>
            <person name="Barcenas-Pena A."/>
            <person name="Lumbsch H.T."/>
            <person name="Grewe F."/>
        </authorList>
    </citation>
    <scope>NUCLEOTIDE SEQUENCE [LARGE SCALE GENOMIC DNA]</scope>
    <source>
        <strain evidence="2 3">Grewe 0041</strain>
    </source>
</reference>
<gene>
    <name evidence="2" type="ORF">ABVK25_004444</name>
</gene>
<feature type="chain" id="PRO_5045831534" evidence="1">
    <location>
        <begin position="21"/>
        <end position="137"/>
    </location>
</feature>
<sequence length="137" mass="15471">MRYLFLLGLLAFAICDSVNTLQMCFTKTGPKSISPVKTTTYSLAITLKATKLVTNGPTSTITLAPQTVTCIIIFTVTALATAQQPLTPLSQPLQRTYCGFNRYRPAIASQDCNLDEYDYRWHHHHTSIFRLRSHCWK</sequence>
<evidence type="ECO:0000256" key="1">
    <source>
        <dbReference type="SAM" id="SignalP"/>
    </source>
</evidence>
<keyword evidence="3" id="KW-1185">Reference proteome</keyword>
<evidence type="ECO:0000313" key="2">
    <source>
        <dbReference type="EMBL" id="KAL2055106.1"/>
    </source>
</evidence>
<comment type="caution">
    <text evidence="2">The sequence shown here is derived from an EMBL/GenBank/DDBJ whole genome shotgun (WGS) entry which is preliminary data.</text>
</comment>
<evidence type="ECO:0000313" key="3">
    <source>
        <dbReference type="Proteomes" id="UP001590951"/>
    </source>
</evidence>
<protein>
    <submittedName>
        <fullName evidence="2">Uncharacterized protein</fullName>
    </submittedName>
</protein>
<dbReference type="EMBL" id="JBHFEH010000012">
    <property type="protein sequence ID" value="KAL2055106.1"/>
    <property type="molecule type" value="Genomic_DNA"/>
</dbReference>
<proteinExistence type="predicted"/>
<accession>A0ABR4BB75</accession>
<keyword evidence="1" id="KW-0732">Signal</keyword>
<organism evidence="2 3">
    <name type="scientific">Lepraria finkii</name>
    <dbReference type="NCBI Taxonomy" id="1340010"/>
    <lineage>
        <taxon>Eukaryota</taxon>
        <taxon>Fungi</taxon>
        <taxon>Dikarya</taxon>
        <taxon>Ascomycota</taxon>
        <taxon>Pezizomycotina</taxon>
        <taxon>Lecanoromycetes</taxon>
        <taxon>OSLEUM clade</taxon>
        <taxon>Lecanoromycetidae</taxon>
        <taxon>Lecanorales</taxon>
        <taxon>Lecanorineae</taxon>
        <taxon>Stereocaulaceae</taxon>
        <taxon>Lepraria</taxon>
    </lineage>
</organism>
<name>A0ABR4BB75_9LECA</name>